<reference evidence="7 8" key="1">
    <citation type="journal article" date="2010" name="BMC Genomics">
        <title>Comparative genomics and proteomics of Helicobacter mustelae, an ulcerogenic and carcinogenic gastric pathogen.</title>
        <authorList>
            <person name="O'Toole P.W."/>
            <person name="Snelling W.J."/>
            <person name="Canchaya C."/>
            <person name="Forde B.M."/>
            <person name="Hardie K.R."/>
            <person name="Josenhans C."/>
            <person name="Graham R.L.J."/>
            <person name="McMullan G."/>
            <person name="Parkhill J."/>
            <person name="Belda E."/>
            <person name="Bentley S.D."/>
        </authorList>
    </citation>
    <scope>NUCLEOTIDE SEQUENCE [LARGE SCALE GENOMIC DNA]</scope>
    <source>
        <strain evidence="8">ATCC 43772 / LMG 18044 / NCTC 12198 / 12198</strain>
    </source>
</reference>
<dbReference type="GO" id="GO:0015920">
    <property type="term" value="P:lipopolysaccharide transport"/>
    <property type="evidence" value="ECO:0007669"/>
    <property type="project" value="TreeGrafter"/>
</dbReference>
<protein>
    <submittedName>
        <fullName evidence="7">Putative integral membrane protein</fullName>
    </submittedName>
</protein>
<feature type="transmembrane region" description="Helical" evidence="6">
    <location>
        <begin position="264"/>
        <end position="286"/>
    </location>
</feature>
<organism evidence="7 8">
    <name type="scientific">Helicobacter mustelae (strain ATCC 43772 / CCUG 25715 / CIP 103759 / LMG 18044 / NCTC 12198 / R85-136P)</name>
    <name type="common">Campylobacter mustelae</name>
    <dbReference type="NCBI Taxonomy" id="679897"/>
    <lineage>
        <taxon>Bacteria</taxon>
        <taxon>Pseudomonadati</taxon>
        <taxon>Campylobacterota</taxon>
        <taxon>Epsilonproteobacteria</taxon>
        <taxon>Campylobacterales</taxon>
        <taxon>Helicobacteraceae</taxon>
        <taxon>Helicobacter</taxon>
    </lineage>
</organism>
<feature type="transmembrane region" description="Helical" evidence="6">
    <location>
        <begin position="93"/>
        <end position="111"/>
    </location>
</feature>
<dbReference type="Pfam" id="PF03739">
    <property type="entry name" value="LptF_LptG"/>
    <property type="match status" value="1"/>
</dbReference>
<dbReference type="eggNOG" id="COG0795">
    <property type="taxonomic scope" value="Bacteria"/>
</dbReference>
<dbReference type="KEGG" id="hms:HMU08060"/>
<keyword evidence="3 6" id="KW-0812">Transmembrane</keyword>
<feature type="transmembrane region" description="Helical" evidence="6">
    <location>
        <begin position="330"/>
        <end position="347"/>
    </location>
</feature>
<dbReference type="HOGENOM" id="CLU_065978_0_0_7"/>
<evidence type="ECO:0000256" key="3">
    <source>
        <dbReference type="ARBA" id="ARBA00022692"/>
    </source>
</evidence>
<keyword evidence="5 6" id="KW-0472">Membrane</keyword>
<gene>
    <name evidence="7" type="ordered locus">HMU08060</name>
</gene>
<dbReference type="PANTHER" id="PTHR33529">
    <property type="entry name" value="SLR0882 PROTEIN-RELATED"/>
    <property type="match status" value="1"/>
</dbReference>
<dbReference type="AlphaFoldDB" id="D3UHU0"/>
<evidence type="ECO:0000256" key="6">
    <source>
        <dbReference type="SAM" id="Phobius"/>
    </source>
</evidence>
<dbReference type="RefSeq" id="WP_013023137.1">
    <property type="nucleotide sequence ID" value="NC_013949.1"/>
</dbReference>
<comment type="subcellular location">
    <subcellularLocation>
        <location evidence="1">Cell membrane</location>
        <topology evidence="1">Multi-pass membrane protein</topology>
    </subcellularLocation>
</comment>
<proteinExistence type="predicted"/>
<sequence>MFFYLGRQFFRFILIVFSALEIFFISIDSLKYLDQFPSSANLIVLFFAYDFLYALNYTLPISILLATIIFYLNLVKSNQYTAFLALGYTRKQILAPVFFISLTFTFLYVGLNATPFVYAQERAEAIMSQENFTNITEDLLVKYENNYVYFQKLYPLIKRAENIKVFELDKQGRLQSFAQAKDAIFLHNYWVLSHASISKVPEETTLGKAGLEVSEVDKLKILKGFRPKILDTIYQNKPSVSIIDAIQSLIILQNQDSNSEKIRAILYAFILIPFFVPLTSIIIGFYAPTLSRYSNLALLGFMFIVLALVIWGLFFAFGKLSISGLLPPEIMMLIPFGLLCVLSLFYFKKINQKI</sequence>
<evidence type="ECO:0000313" key="7">
    <source>
        <dbReference type="EMBL" id="CBG40063.1"/>
    </source>
</evidence>
<dbReference type="Proteomes" id="UP000001522">
    <property type="component" value="Chromosome"/>
</dbReference>
<dbReference type="InterPro" id="IPR005495">
    <property type="entry name" value="LptG/LptF_permease"/>
</dbReference>
<name>D3UHU0_HELM1</name>
<evidence type="ECO:0000256" key="2">
    <source>
        <dbReference type="ARBA" id="ARBA00022475"/>
    </source>
</evidence>
<evidence type="ECO:0000256" key="4">
    <source>
        <dbReference type="ARBA" id="ARBA00022989"/>
    </source>
</evidence>
<accession>D3UHU0</accession>
<feature type="transmembrane region" description="Helical" evidence="6">
    <location>
        <begin position="53"/>
        <end position="72"/>
    </location>
</feature>
<dbReference type="EMBL" id="FN555004">
    <property type="protein sequence ID" value="CBG40063.1"/>
    <property type="molecule type" value="Genomic_DNA"/>
</dbReference>
<keyword evidence="4 6" id="KW-1133">Transmembrane helix</keyword>
<dbReference type="STRING" id="679897.HMU08060"/>
<feature type="transmembrane region" description="Helical" evidence="6">
    <location>
        <begin position="12"/>
        <end position="33"/>
    </location>
</feature>
<evidence type="ECO:0000256" key="1">
    <source>
        <dbReference type="ARBA" id="ARBA00004651"/>
    </source>
</evidence>
<dbReference type="PANTHER" id="PTHR33529:SF6">
    <property type="entry name" value="YJGP_YJGQ FAMILY PERMEASE"/>
    <property type="match status" value="1"/>
</dbReference>
<dbReference type="GO" id="GO:0043190">
    <property type="term" value="C:ATP-binding cassette (ABC) transporter complex"/>
    <property type="evidence" value="ECO:0007669"/>
    <property type="project" value="TreeGrafter"/>
</dbReference>
<evidence type="ECO:0000313" key="8">
    <source>
        <dbReference type="Proteomes" id="UP000001522"/>
    </source>
</evidence>
<feature type="transmembrane region" description="Helical" evidence="6">
    <location>
        <begin position="298"/>
        <end position="318"/>
    </location>
</feature>
<keyword evidence="8" id="KW-1185">Reference proteome</keyword>
<keyword evidence="2" id="KW-1003">Cell membrane</keyword>
<evidence type="ECO:0000256" key="5">
    <source>
        <dbReference type="ARBA" id="ARBA00023136"/>
    </source>
</evidence>